<reference evidence="2 3" key="1">
    <citation type="journal article" date="2021" name="Elife">
        <title>Chloroplast acquisition without the gene transfer in kleptoplastic sea slugs, Plakobranchus ocellatus.</title>
        <authorList>
            <person name="Maeda T."/>
            <person name="Takahashi S."/>
            <person name="Yoshida T."/>
            <person name="Shimamura S."/>
            <person name="Takaki Y."/>
            <person name="Nagai Y."/>
            <person name="Toyoda A."/>
            <person name="Suzuki Y."/>
            <person name="Arimoto A."/>
            <person name="Ishii H."/>
            <person name="Satoh N."/>
            <person name="Nishiyama T."/>
            <person name="Hasebe M."/>
            <person name="Maruyama T."/>
            <person name="Minagawa J."/>
            <person name="Obokata J."/>
            <person name="Shigenobu S."/>
        </authorList>
    </citation>
    <scope>NUCLEOTIDE SEQUENCE [LARGE SCALE GENOMIC DNA]</scope>
</reference>
<organism evidence="2 3">
    <name type="scientific">Plakobranchus ocellatus</name>
    <dbReference type="NCBI Taxonomy" id="259542"/>
    <lineage>
        <taxon>Eukaryota</taxon>
        <taxon>Metazoa</taxon>
        <taxon>Spiralia</taxon>
        <taxon>Lophotrochozoa</taxon>
        <taxon>Mollusca</taxon>
        <taxon>Gastropoda</taxon>
        <taxon>Heterobranchia</taxon>
        <taxon>Euthyneura</taxon>
        <taxon>Panpulmonata</taxon>
        <taxon>Sacoglossa</taxon>
        <taxon>Placobranchoidea</taxon>
        <taxon>Plakobranchidae</taxon>
        <taxon>Plakobranchus</taxon>
    </lineage>
</organism>
<dbReference type="Proteomes" id="UP000735302">
    <property type="component" value="Unassembled WGS sequence"/>
</dbReference>
<dbReference type="PANTHER" id="PTHR47272">
    <property type="entry name" value="DDE_TNP_1_7 DOMAIN-CONTAINING PROTEIN"/>
    <property type="match status" value="1"/>
</dbReference>
<proteinExistence type="predicted"/>
<accession>A0AAV3Y5P5</accession>
<evidence type="ECO:0000313" key="2">
    <source>
        <dbReference type="EMBL" id="GFN77497.1"/>
    </source>
</evidence>
<keyword evidence="3" id="KW-1185">Reference proteome</keyword>
<feature type="compositionally biased region" description="Basic residues" evidence="1">
    <location>
        <begin position="117"/>
        <end position="126"/>
    </location>
</feature>
<feature type="compositionally biased region" description="Acidic residues" evidence="1">
    <location>
        <begin position="98"/>
        <end position="113"/>
    </location>
</feature>
<gene>
    <name evidence="2" type="ORF">PoB_000400300</name>
</gene>
<feature type="region of interest" description="Disordered" evidence="1">
    <location>
        <begin position="80"/>
        <end position="126"/>
    </location>
</feature>
<protein>
    <submittedName>
        <fullName evidence="2">PiggyBac transposable element-derived protein 3</fullName>
    </submittedName>
</protein>
<dbReference type="AlphaFoldDB" id="A0AAV3Y5P5"/>
<comment type="caution">
    <text evidence="2">The sequence shown here is derived from an EMBL/GenBank/DDBJ whole genome shotgun (WGS) entry which is preliminary data.</text>
</comment>
<sequence>MDYRCDPDTGIVIVRWNDNSAVTVGSTQFGVFPTGVVSRWSKRDRKQIQVPIPRSIAVSNKTWVELTEWMKILAIIGQCKKDDDEDVGDDDNDHKDDNDDDDEDDDDDDDDDDERWRRRRRKKEDG</sequence>
<name>A0AAV3Y5P5_9GAST</name>
<dbReference type="EMBL" id="BLXT01000480">
    <property type="protein sequence ID" value="GFN77497.1"/>
    <property type="molecule type" value="Genomic_DNA"/>
</dbReference>
<evidence type="ECO:0000313" key="3">
    <source>
        <dbReference type="Proteomes" id="UP000735302"/>
    </source>
</evidence>
<evidence type="ECO:0000256" key="1">
    <source>
        <dbReference type="SAM" id="MobiDB-lite"/>
    </source>
</evidence>
<dbReference type="PANTHER" id="PTHR47272:SF1">
    <property type="entry name" value="PIGGYBAC TRANSPOSABLE ELEMENT-DERIVED PROTEIN 3-LIKE"/>
    <property type="match status" value="1"/>
</dbReference>